<feature type="transmembrane region" description="Helical" evidence="7">
    <location>
        <begin position="257"/>
        <end position="277"/>
    </location>
</feature>
<keyword evidence="3" id="KW-0813">Transport</keyword>
<name>A0A922I1M4_DERFA</name>
<feature type="transmembrane region" description="Helical" evidence="7">
    <location>
        <begin position="187"/>
        <end position="205"/>
    </location>
</feature>
<dbReference type="Proteomes" id="UP000828236">
    <property type="component" value="Unassembled WGS sequence"/>
</dbReference>
<dbReference type="InterPro" id="IPR037185">
    <property type="entry name" value="EmrE-like"/>
</dbReference>
<feature type="transmembrane region" description="Helical" evidence="7">
    <location>
        <begin position="217"/>
        <end position="237"/>
    </location>
</feature>
<dbReference type="Pfam" id="PF04142">
    <property type="entry name" value="Nuc_sug_transp"/>
    <property type="match status" value="1"/>
</dbReference>
<reference evidence="8" key="3">
    <citation type="journal article" date="2021" name="World Allergy Organ. J.">
        <title>Chromosome-level assembly of Dermatophagoides farinae genome and transcriptome reveals two novel allergens Der f 37 and Der f 39.</title>
        <authorList>
            <person name="Chen J."/>
            <person name="Cai Z."/>
            <person name="Fan D."/>
            <person name="Hu J."/>
            <person name="Hou Y."/>
            <person name="He Y."/>
            <person name="Zhang Z."/>
            <person name="Zhao Z."/>
            <person name="Gao P."/>
            <person name="Hu W."/>
            <person name="Sun J."/>
            <person name="Li J."/>
            <person name="Ji K."/>
        </authorList>
    </citation>
    <scope>NUCLEOTIDE SEQUENCE</scope>
    <source>
        <strain evidence="8">JKM2019</strain>
    </source>
</reference>
<dbReference type="EMBL" id="SDOV01000004">
    <property type="protein sequence ID" value="KAH7641802.1"/>
    <property type="molecule type" value="Genomic_DNA"/>
</dbReference>
<reference evidence="9" key="4">
    <citation type="journal article" date="2022" name="Res Sq">
        <title>Comparative Genomics Reveals Insights into the Divergent Evolution of Astigmatic Mites and Household Pest Adaptations.</title>
        <authorList>
            <person name="Xiong Q."/>
            <person name="Wan A.T.-Y."/>
            <person name="Liu X.-Y."/>
            <person name="Fung C.S.-H."/>
            <person name="Xiao X."/>
            <person name="Malainual N."/>
            <person name="Hou J."/>
            <person name="Wang L."/>
            <person name="Wang M."/>
            <person name="Yang K."/>
            <person name="Cui Y."/>
            <person name="Leung E."/>
            <person name="Nong W."/>
            <person name="Shin S.-K."/>
            <person name="Au S."/>
            <person name="Jeong K.Y."/>
            <person name="Chew F.T."/>
            <person name="Hui J."/>
            <person name="Leung T.F."/>
            <person name="Tungtrongchitr A."/>
            <person name="Zhong N."/>
            <person name="Liu Z."/>
            <person name="Tsui S."/>
        </authorList>
    </citation>
    <scope>NUCLEOTIDE SEQUENCE</scope>
    <source>
        <strain evidence="9">Derf</strain>
        <tissue evidence="9">Whole organism</tissue>
    </source>
</reference>
<evidence type="ECO:0000313" key="8">
    <source>
        <dbReference type="EMBL" id="KAH7641802.1"/>
    </source>
</evidence>
<sequence length="359" mass="40478">MSIKDNFLGQLFPTKLSLVIFVAYICLFVNQGILVKASQNNGTNNKYDYNIVTVVIGTELIKLVTSLVLYFKDKPSIWQLFDEIRSGFRIGLLYLIPAFLYCLYNNLAFINLANYDPTTYFILLQFRTVITGSLFQILFNKKLTSLQWFSLCLLTIACMIKELGHSIESSSSDSFNILSALMSKNLFLIMLQLFCSSFAGVYNEFLLKNDGNAVHIIVQNIFMYLDSILCNLALLLITSNPLANNGVIFDLSVLSNLYVWFIMFNGAIAGIVTSFFLKNLNSILKTFASTLEILLSAILCSLLFSTIINIHTIISISLVFLAIYIYAMKPVQNFPINSSLSNRTDHMNISDDVKLLIKD</sequence>
<dbReference type="PANTHER" id="PTHR10231">
    <property type="entry name" value="NUCLEOTIDE-SUGAR TRANSMEMBRANE TRANSPORTER"/>
    <property type="match status" value="1"/>
</dbReference>
<evidence type="ECO:0000313" key="9">
    <source>
        <dbReference type="EMBL" id="KAH9518193.1"/>
    </source>
</evidence>
<evidence type="ECO:0000256" key="4">
    <source>
        <dbReference type="ARBA" id="ARBA00022692"/>
    </source>
</evidence>
<proteinExistence type="inferred from homology"/>
<evidence type="ECO:0000313" key="10">
    <source>
        <dbReference type="Proteomes" id="UP000790347"/>
    </source>
</evidence>
<protein>
    <submittedName>
        <fullName evidence="9">Uncharacterized protein</fullName>
    </submittedName>
</protein>
<dbReference type="PIRSF" id="PIRSF005799">
    <property type="entry name" value="UDP-gal_transpt"/>
    <property type="match status" value="1"/>
</dbReference>
<evidence type="ECO:0000256" key="6">
    <source>
        <dbReference type="ARBA" id="ARBA00023136"/>
    </source>
</evidence>
<reference evidence="8" key="2">
    <citation type="submission" date="2020-06" db="EMBL/GenBank/DDBJ databases">
        <authorList>
            <person name="Ji K."/>
            <person name="Li J."/>
        </authorList>
    </citation>
    <scope>NUCLEOTIDE SEQUENCE</scope>
    <source>
        <strain evidence="8">JKM2019</strain>
        <tissue evidence="8">Whole body</tissue>
    </source>
</reference>
<organism evidence="9 10">
    <name type="scientific">Dermatophagoides farinae</name>
    <name type="common">American house dust mite</name>
    <dbReference type="NCBI Taxonomy" id="6954"/>
    <lineage>
        <taxon>Eukaryota</taxon>
        <taxon>Metazoa</taxon>
        <taxon>Ecdysozoa</taxon>
        <taxon>Arthropoda</taxon>
        <taxon>Chelicerata</taxon>
        <taxon>Arachnida</taxon>
        <taxon>Acari</taxon>
        <taxon>Acariformes</taxon>
        <taxon>Sarcoptiformes</taxon>
        <taxon>Astigmata</taxon>
        <taxon>Psoroptidia</taxon>
        <taxon>Analgoidea</taxon>
        <taxon>Pyroglyphidae</taxon>
        <taxon>Dermatophagoidinae</taxon>
        <taxon>Dermatophagoides</taxon>
    </lineage>
</organism>
<gene>
    <name evidence="9" type="ORF">DERF_008786</name>
    <name evidence="8" type="ORF">HUG17_4847</name>
</gene>
<evidence type="ECO:0000256" key="1">
    <source>
        <dbReference type="ARBA" id="ARBA00004141"/>
    </source>
</evidence>
<feature type="transmembrane region" description="Helical" evidence="7">
    <location>
        <begin position="51"/>
        <end position="71"/>
    </location>
</feature>
<dbReference type="OrthoDB" id="419167at2759"/>
<dbReference type="SUPFAM" id="SSF103481">
    <property type="entry name" value="Multidrug resistance efflux transporter EmrE"/>
    <property type="match status" value="1"/>
</dbReference>
<comment type="similarity">
    <text evidence="2">Belongs to the nucleotide-sugar transporter family. SLC35A subfamily.</text>
</comment>
<accession>A0A922I1M4</accession>
<dbReference type="AlphaFoldDB" id="A0A922I1M4"/>
<keyword evidence="10" id="KW-1185">Reference proteome</keyword>
<feature type="transmembrane region" description="Helical" evidence="7">
    <location>
        <begin position="146"/>
        <end position="167"/>
    </location>
</feature>
<reference evidence="9" key="1">
    <citation type="submission" date="2013-05" db="EMBL/GenBank/DDBJ databases">
        <authorList>
            <person name="Yim A.K.Y."/>
            <person name="Chan T.F."/>
            <person name="Ji K.M."/>
            <person name="Liu X.Y."/>
            <person name="Zhou J.W."/>
            <person name="Li R.Q."/>
            <person name="Yang K.Y."/>
            <person name="Li J."/>
            <person name="Li M."/>
            <person name="Law P.T.W."/>
            <person name="Wu Y.L."/>
            <person name="Cai Z.L."/>
            <person name="Qin H."/>
            <person name="Bao Y."/>
            <person name="Leung R.K.K."/>
            <person name="Ng P.K.S."/>
            <person name="Zou J."/>
            <person name="Zhong X.J."/>
            <person name="Ran P.X."/>
            <person name="Zhong N.S."/>
            <person name="Liu Z.G."/>
            <person name="Tsui S.K.W."/>
        </authorList>
    </citation>
    <scope>NUCLEOTIDE SEQUENCE</scope>
    <source>
        <strain evidence="9">Derf</strain>
        <tissue evidence="9">Whole organism</tissue>
    </source>
</reference>
<dbReference type="GO" id="GO:0000139">
    <property type="term" value="C:Golgi membrane"/>
    <property type="evidence" value="ECO:0007669"/>
    <property type="project" value="InterPro"/>
</dbReference>
<feature type="transmembrane region" description="Helical" evidence="7">
    <location>
        <begin position="92"/>
        <end position="113"/>
    </location>
</feature>
<comment type="caution">
    <text evidence="9">The sequence shown here is derived from an EMBL/GenBank/DDBJ whole genome shotgun (WGS) entry which is preliminary data.</text>
</comment>
<dbReference type="GO" id="GO:0015165">
    <property type="term" value="F:pyrimidine nucleotide-sugar transmembrane transporter activity"/>
    <property type="evidence" value="ECO:0007669"/>
    <property type="project" value="InterPro"/>
</dbReference>
<feature type="transmembrane region" description="Helical" evidence="7">
    <location>
        <begin position="119"/>
        <end position="139"/>
    </location>
</feature>
<evidence type="ECO:0000256" key="5">
    <source>
        <dbReference type="ARBA" id="ARBA00022989"/>
    </source>
</evidence>
<feature type="transmembrane region" description="Helical" evidence="7">
    <location>
        <begin position="310"/>
        <end position="327"/>
    </location>
</feature>
<keyword evidence="3" id="KW-0762">Sugar transport</keyword>
<comment type="subcellular location">
    <subcellularLocation>
        <location evidence="1">Membrane</location>
        <topology evidence="1">Multi-pass membrane protein</topology>
    </subcellularLocation>
</comment>
<keyword evidence="5 7" id="KW-1133">Transmembrane helix</keyword>
<evidence type="ECO:0000256" key="3">
    <source>
        <dbReference type="ARBA" id="ARBA00022597"/>
    </source>
</evidence>
<evidence type="ECO:0000256" key="2">
    <source>
        <dbReference type="ARBA" id="ARBA00009976"/>
    </source>
</evidence>
<dbReference type="Proteomes" id="UP000790347">
    <property type="component" value="Unassembled WGS sequence"/>
</dbReference>
<keyword evidence="4 7" id="KW-0812">Transmembrane</keyword>
<dbReference type="EMBL" id="ASGP02000003">
    <property type="protein sequence ID" value="KAH9518193.1"/>
    <property type="molecule type" value="Genomic_DNA"/>
</dbReference>
<keyword evidence="6 7" id="KW-0472">Membrane</keyword>
<evidence type="ECO:0000256" key="7">
    <source>
        <dbReference type="SAM" id="Phobius"/>
    </source>
</evidence>
<feature type="transmembrane region" description="Helical" evidence="7">
    <location>
        <begin position="12"/>
        <end position="31"/>
    </location>
</feature>
<dbReference type="InterPro" id="IPR007271">
    <property type="entry name" value="Nuc_sug_transpt"/>
</dbReference>